<keyword evidence="9 15" id="KW-1133">Transmembrane helix</keyword>
<evidence type="ECO:0000256" key="6">
    <source>
        <dbReference type="ARBA" id="ARBA00022692"/>
    </source>
</evidence>
<dbReference type="Gene3D" id="3.10.120.10">
    <property type="entry name" value="Cytochrome b5-like heme/steroid binding domain"/>
    <property type="match status" value="1"/>
</dbReference>
<keyword evidence="11" id="KW-0446">Lipid-binding</keyword>
<dbReference type="AlphaFoldDB" id="A0AAP0NYP6"/>
<dbReference type="PANTHER" id="PTHR10281:SF72">
    <property type="entry name" value="NEUDESIN"/>
    <property type="match status" value="1"/>
</dbReference>
<name>A0AAP0NYP6_9MAGN</name>
<dbReference type="InterPro" id="IPR050577">
    <property type="entry name" value="MAPR/NEUFC/NENF-like"/>
</dbReference>
<reference evidence="17 18" key="1">
    <citation type="submission" date="2024-01" db="EMBL/GenBank/DDBJ databases">
        <title>Genome assemblies of Stephania.</title>
        <authorList>
            <person name="Yang L."/>
        </authorList>
    </citation>
    <scope>NUCLEOTIDE SEQUENCE [LARGE SCALE GENOMIC DNA]</scope>
    <source>
        <strain evidence="17">JXDWG</strain>
        <tissue evidence="17">Leaf</tissue>
    </source>
</reference>
<dbReference type="SMART" id="SM01117">
    <property type="entry name" value="Cyt-b5"/>
    <property type="match status" value="1"/>
</dbReference>
<evidence type="ECO:0000256" key="9">
    <source>
        <dbReference type="ARBA" id="ARBA00022989"/>
    </source>
</evidence>
<dbReference type="PANTHER" id="PTHR10281">
    <property type="entry name" value="MEMBRANE-ASSOCIATED PROGESTERONE RECEPTOR COMPONENT-RELATED"/>
    <property type="match status" value="1"/>
</dbReference>
<accession>A0AAP0NYP6</accession>
<feature type="transmembrane region" description="Helical" evidence="15">
    <location>
        <begin position="12"/>
        <end position="32"/>
    </location>
</feature>
<feature type="compositionally biased region" description="Basic and acidic residues" evidence="14">
    <location>
        <begin position="188"/>
        <end position="200"/>
    </location>
</feature>
<keyword evidence="3" id="KW-1003">Cell membrane</keyword>
<feature type="compositionally biased region" description="Polar residues" evidence="14">
    <location>
        <begin position="175"/>
        <end position="187"/>
    </location>
</feature>
<keyword evidence="18" id="KW-1185">Reference proteome</keyword>
<dbReference type="GO" id="GO:0046872">
    <property type="term" value="F:metal ion binding"/>
    <property type="evidence" value="ECO:0007669"/>
    <property type="project" value="UniProtKB-KW"/>
</dbReference>
<evidence type="ECO:0000256" key="7">
    <source>
        <dbReference type="ARBA" id="ARBA00022723"/>
    </source>
</evidence>
<dbReference type="GO" id="GO:0005886">
    <property type="term" value="C:plasma membrane"/>
    <property type="evidence" value="ECO:0007669"/>
    <property type="project" value="UniProtKB-SubCell"/>
</dbReference>
<feature type="region of interest" description="Disordered" evidence="14">
    <location>
        <begin position="175"/>
        <end position="219"/>
    </location>
</feature>
<comment type="caution">
    <text evidence="17">The sequence shown here is derived from an EMBL/GenBank/DDBJ whole genome shotgun (WGS) entry which is preliminary data.</text>
</comment>
<feature type="domain" description="Cytochrome b5 heme-binding" evidence="16">
    <location>
        <begin position="78"/>
        <end position="174"/>
    </location>
</feature>
<evidence type="ECO:0000313" key="17">
    <source>
        <dbReference type="EMBL" id="KAK9124882.1"/>
    </source>
</evidence>
<dbReference type="GO" id="GO:0005783">
    <property type="term" value="C:endoplasmic reticulum"/>
    <property type="evidence" value="ECO:0007669"/>
    <property type="project" value="UniProtKB-SubCell"/>
</dbReference>
<evidence type="ECO:0000256" key="13">
    <source>
        <dbReference type="ARBA" id="ARBA00038357"/>
    </source>
</evidence>
<keyword evidence="6 15" id="KW-0812">Transmembrane</keyword>
<keyword evidence="5" id="KW-0754">Steroid-binding</keyword>
<proteinExistence type="inferred from homology"/>
<gene>
    <name evidence="17" type="ORF">Scep_013728</name>
</gene>
<dbReference type="GO" id="GO:0005496">
    <property type="term" value="F:steroid binding"/>
    <property type="evidence" value="ECO:0007669"/>
    <property type="project" value="UniProtKB-KW"/>
</dbReference>
<dbReference type="InterPro" id="IPR001199">
    <property type="entry name" value="Cyt_B5-like_heme/steroid-bd"/>
</dbReference>
<sequence length="219" mass="23920">MGLMEVVEAYTGLSPMAFFTILALMVGVYKLVSSMFVDPEQDSKPHLRQQQQQEAQAREAMASMATAPVPDPVQLGEVTEEQLRGYDGSDPQKPLLMAIKGHVYDVSRSRMFYGPGGPYSLFAGRDASRALALMSFDSKDLTGNLEGLSSSELEVLQDWEYKFMEKYAKVGQLVSGKTNTGDSSAQETRVENQESEREAKAGSLDLNNKTAAEAVSEGT</sequence>
<keyword evidence="4" id="KW-0349">Heme</keyword>
<evidence type="ECO:0000256" key="14">
    <source>
        <dbReference type="SAM" id="MobiDB-lite"/>
    </source>
</evidence>
<evidence type="ECO:0000256" key="4">
    <source>
        <dbReference type="ARBA" id="ARBA00022617"/>
    </source>
</evidence>
<evidence type="ECO:0000256" key="3">
    <source>
        <dbReference type="ARBA" id="ARBA00022475"/>
    </source>
</evidence>
<dbReference type="Pfam" id="PF00173">
    <property type="entry name" value="Cyt-b5"/>
    <property type="match status" value="1"/>
</dbReference>
<dbReference type="EMBL" id="JBBNAG010000006">
    <property type="protein sequence ID" value="KAK9124882.1"/>
    <property type="molecule type" value="Genomic_DNA"/>
</dbReference>
<keyword evidence="7" id="KW-0479">Metal-binding</keyword>
<evidence type="ECO:0000256" key="10">
    <source>
        <dbReference type="ARBA" id="ARBA00023004"/>
    </source>
</evidence>
<evidence type="ECO:0000256" key="2">
    <source>
        <dbReference type="ARBA" id="ARBA00004240"/>
    </source>
</evidence>
<evidence type="ECO:0000256" key="8">
    <source>
        <dbReference type="ARBA" id="ARBA00022824"/>
    </source>
</evidence>
<evidence type="ECO:0000256" key="12">
    <source>
        <dbReference type="ARBA" id="ARBA00023136"/>
    </source>
</evidence>
<dbReference type="SUPFAM" id="SSF55856">
    <property type="entry name" value="Cytochrome b5-like heme/steroid binding domain"/>
    <property type="match status" value="1"/>
</dbReference>
<keyword evidence="10" id="KW-0408">Iron</keyword>
<keyword evidence="12 15" id="KW-0472">Membrane</keyword>
<evidence type="ECO:0000256" key="1">
    <source>
        <dbReference type="ARBA" id="ARBA00004236"/>
    </source>
</evidence>
<dbReference type="Proteomes" id="UP001419268">
    <property type="component" value="Unassembled WGS sequence"/>
</dbReference>
<evidence type="ECO:0000313" key="18">
    <source>
        <dbReference type="Proteomes" id="UP001419268"/>
    </source>
</evidence>
<evidence type="ECO:0000256" key="15">
    <source>
        <dbReference type="SAM" id="Phobius"/>
    </source>
</evidence>
<keyword evidence="8" id="KW-0256">Endoplasmic reticulum</keyword>
<protein>
    <recommendedName>
        <fullName evidence="16">Cytochrome b5 heme-binding domain-containing protein</fullName>
    </recommendedName>
</protein>
<evidence type="ECO:0000259" key="16">
    <source>
        <dbReference type="SMART" id="SM01117"/>
    </source>
</evidence>
<evidence type="ECO:0000256" key="5">
    <source>
        <dbReference type="ARBA" id="ARBA00022665"/>
    </source>
</evidence>
<evidence type="ECO:0000256" key="11">
    <source>
        <dbReference type="ARBA" id="ARBA00023121"/>
    </source>
</evidence>
<comment type="subcellular location">
    <subcellularLocation>
        <location evidence="1">Cell membrane</location>
    </subcellularLocation>
    <subcellularLocation>
        <location evidence="2">Endoplasmic reticulum</location>
    </subcellularLocation>
</comment>
<dbReference type="InterPro" id="IPR036400">
    <property type="entry name" value="Cyt_B5-like_heme/steroid_sf"/>
</dbReference>
<organism evidence="17 18">
    <name type="scientific">Stephania cephalantha</name>
    <dbReference type="NCBI Taxonomy" id="152367"/>
    <lineage>
        <taxon>Eukaryota</taxon>
        <taxon>Viridiplantae</taxon>
        <taxon>Streptophyta</taxon>
        <taxon>Embryophyta</taxon>
        <taxon>Tracheophyta</taxon>
        <taxon>Spermatophyta</taxon>
        <taxon>Magnoliopsida</taxon>
        <taxon>Ranunculales</taxon>
        <taxon>Menispermaceae</taxon>
        <taxon>Menispermoideae</taxon>
        <taxon>Cissampelideae</taxon>
        <taxon>Stephania</taxon>
    </lineage>
</organism>
<dbReference type="FunFam" id="3.10.120.10:FF:000006">
    <property type="entry name" value="Membrane steroid-binding protein 1"/>
    <property type="match status" value="1"/>
</dbReference>
<comment type="similarity">
    <text evidence="13">Belongs to the cytochrome b5 family. MAPR subfamily.</text>
</comment>